<dbReference type="AlphaFoldDB" id="A0A4P6JK92"/>
<keyword evidence="4" id="KW-1185">Reference proteome</keyword>
<organism evidence="3 4">
    <name type="scientific">Ktedonosporobacter rubrisoli</name>
    <dbReference type="NCBI Taxonomy" id="2509675"/>
    <lineage>
        <taxon>Bacteria</taxon>
        <taxon>Bacillati</taxon>
        <taxon>Chloroflexota</taxon>
        <taxon>Ktedonobacteria</taxon>
        <taxon>Ktedonobacterales</taxon>
        <taxon>Ktedonosporobacteraceae</taxon>
        <taxon>Ktedonosporobacter</taxon>
    </lineage>
</organism>
<name>A0A4P6JK92_KTERU</name>
<evidence type="ECO:0000256" key="1">
    <source>
        <dbReference type="ARBA" id="ARBA00006817"/>
    </source>
</evidence>
<protein>
    <submittedName>
        <fullName evidence="3">SRPBCC domain-containing protein</fullName>
    </submittedName>
</protein>
<dbReference type="KEGG" id="kbs:EPA93_05920"/>
<sequence>MFDYQSLSSNIEKREFIVERHFAAPRTLVFEAFTRAEHLKRWWAPRPYTIPTCTIDLRPGGIWHYSVRGPSGQEHWARSVYREIVPPEKLVYTSTFADEHANPLEGVPEHLTTITFAEEAGKTKVTACFQFSSAEALAVALDMGMQQGMNVTWDYLIEYIQELQAK</sequence>
<dbReference type="SUPFAM" id="SSF55961">
    <property type="entry name" value="Bet v1-like"/>
    <property type="match status" value="1"/>
</dbReference>
<gene>
    <name evidence="3" type="ORF">EPA93_05920</name>
</gene>
<reference evidence="3 4" key="1">
    <citation type="submission" date="2019-01" db="EMBL/GenBank/DDBJ databases">
        <title>Ktedonosporobacter rubrisoli SCAWS-G2.</title>
        <authorList>
            <person name="Huang Y."/>
            <person name="Yan B."/>
        </authorList>
    </citation>
    <scope>NUCLEOTIDE SEQUENCE [LARGE SCALE GENOMIC DNA]</scope>
    <source>
        <strain evidence="3 4">SCAWS-G2</strain>
    </source>
</reference>
<dbReference type="EMBL" id="CP035758">
    <property type="protein sequence ID" value="QBD75565.1"/>
    <property type="molecule type" value="Genomic_DNA"/>
</dbReference>
<dbReference type="Gene3D" id="3.30.530.20">
    <property type="match status" value="1"/>
</dbReference>
<dbReference type="OrthoDB" id="118413at2"/>
<dbReference type="Pfam" id="PF08327">
    <property type="entry name" value="AHSA1"/>
    <property type="match status" value="1"/>
</dbReference>
<dbReference type="InterPro" id="IPR023393">
    <property type="entry name" value="START-like_dom_sf"/>
</dbReference>
<accession>A0A4P6JK92</accession>
<dbReference type="InterPro" id="IPR013538">
    <property type="entry name" value="ASHA1/2-like_C"/>
</dbReference>
<proteinExistence type="inferred from homology"/>
<feature type="domain" description="Activator of Hsp90 ATPase homologue 1/2-like C-terminal" evidence="2">
    <location>
        <begin position="24"/>
        <end position="160"/>
    </location>
</feature>
<dbReference type="Proteomes" id="UP000290365">
    <property type="component" value="Chromosome"/>
</dbReference>
<evidence type="ECO:0000259" key="2">
    <source>
        <dbReference type="Pfam" id="PF08327"/>
    </source>
</evidence>
<evidence type="ECO:0000313" key="3">
    <source>
        <dbReference type="EMBL" id="QBD75565.1"/>
    </source>
</evidence>
<comment type="similarity">
    <text evidence="1">Belongs to the AHA1 family.</text>
</comment>
<evidence type="ECO:0000313" key="4">
    <source>
        <dbReference type="Proteomes" id="UP000290365"/>
    </source>
</evidence>